<keyword evidence="3" id="KW-1185">Reference proteome</keyword>
<protein>
    <recommendedName>
        <fullName evidence="1">VapC45 PIN like domain-containing protein</fullName>
    </recommendedName>
</protein>
<feature type="domain" description="VapC45 PIN like" evidence="1">
    <location>
        <begin position="1"/>
        <end position="78"/>
    </location>
</feature>
<dbReference type="AlphaFoldDB" id="A0A502CUY1"/>
<dbReference type="EMBL" id="RCZM01000003">
    <property type="protein sequence ID" value="TPG17047.1"/>
    <property type="molecule type" value="Genomic_DNA"/>
</dbReference>
<sequence>MKVLLDEDVPQPVIRLVAHLLRGHEVKHVSELAWLGKKDVPLIGDAARRGFRVFVTQNIGQFNVPAECDAIKRSGMHHISYEVPAGLKGLGLASGALCAAIHPIVAELDKVQPQRIVKIVSLDSSRRRYEVSDPAVDPPSAYWT</sequence>
<name>A0A502CUY1_9MICO</name>
<accession>A0A502CUY1</accession>
<gene>
    <name evidence="2" type="ORF">EAH86_09735</name>
</gene>
<evidence type="ECO:0000259" key="1">
    <source>
        <dbReference type="Pfam" id="PF18478"/>
    </source>
</evidence>
<dbReference type="InterPro" id="IPR041375">
    <property type="entry name" value="VapC45_PIN-like"/>
</dbReference>
<comment type="caution">
    <text evidence="2">The sequence shown here is derived from an EMBL/GenBank/DDBJ whole genome shotgun (WGS) entry which is preliminary data.</text>
</comment>
<organism evidence="2 3">
    <name type="scientific">Pedococcus bigeumensis</name>
    <dbReference type="NCBI Taxonomy" id="433644"/>
    <lineage>
        <taxon>Bacteria</taxon>
        <taxon>Bacillati</taxon>
        <taxon>Actinomycetota</taxon>
        <taxon>Actinomycetes</taxon>
        <taxon>Micrococcales</taxon>
        <taxon>Intrasporangiaceae</taxon>
        <taxon>Pedococcus</taxon>
    </lineage>
</organism>
<dbReference type="RefSeq" id="WP_140739759.1">
    <property type="nucleotide sequence ID" value="NZ_RCZM01000003.1"/>
</dbReference>
<reference evidence="2 3" key="1">
    <citation type="journal article" date="2019" name="Environ. Microbiol.">
        <title>Species interactions and distinct microbial communities in high Arctic permafrost affected cryosols are associated with the CH4 and CO2 gas fluxes.</title>
        <authorList>
            <person name="Altshuler I."/>
            <person name="Hamel J."/>
            <person name="Turney S."/>
            <person name="Magnuson E."/>
            <person name="Levesque R."/>
            <person name="Greer C."/>
            <person name="Whyte L.G."/>
        </authorList>
    </citation>
    <scope>NUCLEOTIDE SEQUENCE [LARGE SCALE GENOMIC DNA]</scope>
    <source>
        <strain evidence="2 3">S9.3A</strain>
    </source>
</reference>
<evidence type="ECO:0000313" key="2">
    <source>
        <dbReference type="EMBL" id="TPG17047.1"/>
    </source>
</evidence>
<dbReference type="Pfam" id="PF18478">
    <property type="entry name" value="PIN_10"/>
    <property type="match status" value="1"/>
</dbReference>
<evidence type="ECO:0000313" key="3">
    <source>
        <dbReference type="Proteomes" id="UP000317722"/>
    </source>
</evidence>
<dbReference type="OrthoDB" id="3699343at2"/>
<proteinExistence type="predicted"/>
<dbReference type="Proteomes" id="UP000317722">
    <property type="component" value="Unassembled WGS sequence"/>
</dbReference>